<proteinExistence type="predicted"/>
<protein>
    <submittedName>
        <fullName evidence="1">Uncharacterized protein</fullName>
    </submittedName>
</protein>
<sequence>VDLNRDRPEITWLGVDTRVTPALGENEQAATLSAWLISAVEAPLFFAGLRTGPAAVP</sequence>
<gene>
    <name evidence="1" type="ORF">METZ01_LOCUS129689</name>
</gene>
<reference evidence="1" key="1">
    <citation type="submission" date="2018-05" db="EMBL/GenBank/DDBJ databases">
        <authorList>
            <person name="Lanie J.A."/>
            <person name="Ng W.-L."/>
            <person name="Kazmierczak K.M."/>
            <person name="Andrzejewski T.M."/>
            <person name="Davidsen T.M."/>
            <person name="Wayne K.J."/>
            <person name="Tettelin H."/>
            <person name="Glass J.I."/>
            <person name="Rusch D."/>
            <person name="Podicherti R."/>
            <person name="Tsui H.-C.T."/>
            <person name="Winkler M.E."/>
        </authorList>
    </citation>
    <scope>NUCLEOTIDE SEQUENCE</scope>
</reference>
<name>A0A381YIM9_9ZZZZ</name>
<organism evidence="1">
    <name type="scientific">marine metagenome</name>
    <dbReference type="NCBI Taxonomy" id="408172"/>
    <lineage>
        <taxon>unclassified sequences</taxon>
        <taxon>metagenomes</taxon>
        <taxon>ecological metagenomes</taxon>
    </lineage>
</organism>
<dbReference type="AlphaFoldDB" id="A0A381YIM9"/>
<dbReference type="EMBL" id="UINC01018317">
    <property type="protein sequence ID" value="SVA76835.1"/>
    <property type="molecule type" value="Genomic_DNA"/>
</dbReference>
<evidence type="ECO:0000313" key="1">
    <source>
        <dbReference type="EMBL" id="SVA76835.1"/>
    </source>
</evidence>
<feature type="non-terminal residue" evidence="1">
    <location>
        <position position="1"/>
    </location>
</feature>
<accession>A0A381YIM9</accession>